<evidence type="ECO:0000313" key="2">
    <source>
        <dbReference type="EMBL" id="POG72285.1"/>
    </source>
</evidence>
<evidence type="ECO:0000256" key="1">
    <source>
        <dbReference type="SAM" id="MobiDB-lite"/>
    </source>
</evidence>
<reference evidence="2 3" key="1">
    <citation type="journal article" date="2013" name="Proc. Natl. Acad. Sci. U.S.A.">
        <title>Genome of an arbuscular mycorrhizal fungus provides insight into the oldest plant symbiosis.</title>
        <authorList>
            <person name="Tisserant E."/>
            <person name="Malbreil M."/>
            <person name="Kuo A."/>
            <person name="Kohler A."/>
            <person name="Symeonidi A."/>
            <person name="Balestrini R."/>
            <person name="Charron P."/>
            <person name="Duensing N."/>
            <person name="Frei Dit Frey N."/>
            <person name="Gianinazzi-Pearson V."/>
            <person name="Gilbert L.B."/>
            <person name="Handa Y."/>
            <person name="Herr J.R."/>
            <person name="Hijri M."/>
            <person name="Koul R."/>
            <person name="Kawaguchi M."/>
            <person name="Krajinski F."/>
            <person name="Lammers P.J."/>
            <person name="Masclaux F.G."/>
            <person name="Murat C."/>
            <person name="Morin E."/>
            <person name="Ndikumana S."/>
            <person name="Pagni M."/>
            <person name="Petitpierre D."/>
            <person name="Requena N."/>
            <person name="Rosikiewicz P."/>
            <person name="Riley R."/>
            <person name="Saito K."/>
            <person name="San Clemente H."/>
            <person name="Shapiro H."/>
            <person name="van Tuinen D."/>
            <person name="Becard G."/>
            <person name="Bonfante P."/>
            <person name="Paszkowski U."/>
            <person name="Shachar-Hill Y.Y."/>
            <person name="Tuskan G.A."/>
            <person name="Young P.W."/>
            <person name="Sanders I.R."/>
            <person name="Henrissat B."/>
            <person name="Rensing S.A."/>
            <person name="Grigoriev I.V."/>
            <person name="Corradi N."/>
            <person name="Roux C."/>
            <person name="Martin F."/>
        </authorList>
    </citation>
    <scope>NUCLEOTIDE SEQUENCE [LARGE SCALE GENOMIC DNA]</scope>
    <source>
        <strain evidence="2 3">DAOM 197198</strain>
    </source>
</reference>
<comment type="caution">
    <text evidence="2">The sequence shown here is derived from an EMBL/GenBank/DDBJ whole genome shotgun (WGS) entry which is preliminary data.</text>
</comment>
<dbReference type="VEuPathDB" id="FungiDB:RhiirFUN_000170"/>
<protein>
    <submittedName>
        <fullName evidence="2">Uncharacterized protein</fullName>
    </submittedName>
</protein>
<dbReference type="Proteomes" id="UP000018888">
    <property type="component" value="Unassembled WGS sequence"/>
</dbReference>
<feature type="compositionally biased region" description="Low complexity" evidence="1">
    <location>
        <begin position="41"/>
        <end position="69"/>
    </location>
</feature>
<feature type="region of interest" description="Disordered" evidence="1">
    <location>
        <begin position="503"/>
        <end position="529"/>
    </location>
</feature>
<evidence type="ECO:0000313" key="3">
    <source>
        <dbReference type="Proteomes" id="UP000018888"/>
    </source>
</evidence>
<feature type="compositionally biased region" description="Low complexity" evidence="1">
    <location>
        <begin position="173"/>
        <end position="187"/>
    </location>
</feature>
<feature type="compositionally biased region" description="Acidic residues" evidence="1">
    <location>
        <begin position="507"/>
        <end position="516"/>
    </location>
</feature>
<dbReference type="AlphaFoldDB" id="A0A2P4Q3Q4"/>
<gene>
    <name evidence="2" type="ORF">GLOIN_2v1477808</name>
</gene>
<name>A0A2P4Q3Q4_RHIID</name>
<organism evidence="2 3">
    <name type="scientific">Rhizophagus irregularis (strain DAOM 181602 / DAOM 197198 / MUCL 43194)</name>
    <name type="common">Arbuscular mycorrhizal fungus</name>
    <name type="synonym">Glomus intraradices</name>
    <dbReference type="NCBI Taxonomy" id="747089"/>
    <lineage>
        <taxon>Eukaryota</taxon>
        <taxon>Fungi</taxon>
        <taxon>Fungi incertae sedis</taxon>
        <taxon>Mucoromycota</taxon>
        <taxon>Glomeromycotina</taxon>
        <taxon>Glomeromycetes</taxon>
        <taxon>Glomerales</taxon>
        <taxon>Glomeraceae</taxon>
        <taxon>Rhizophagus</taxon>
    </lineage>
</organism>
<feature type="compositionally biased region" description="Basic and acidic residues" evidence="1">
    <location>
        <begin position="74"/>
        <end position="151"/>
    </location>
</feature>
<feature type="region of interest" description="Disordered" evidence="1">
    <location>
        <begin position="30"/>
        <end position="205"/>
    </location>
</feature>
<accession>A0A2P4Q3Q4</accession>
<keyword evidence="3" id="KW-1185">Reference proteome</keyword>
<reference evidence="2 3" key="2">
    <citation type="journal article" date="2018" name="New Phytol.">
        <title>High intraspecific genome diversity in the model arbuscular mycorrhizal symbiont Rhizophagus irregularis.</title>
        <authorList>
            <person name="Chen E.C.H."/>
            <person name="Morin E."/>
            <person name="Beaudet D."/>
            <person name="Noel J."/>
            <person name="Yildirir G."/>
            <person name="Ndikumana S."/>
            <person name="Charron P."/>
            <person name="St-Onge C."/>
            <person name="Giorgi J."/>
            <person name="Kruger M."/>
            <person name="Marton T."/>
            <person name="Ropars J."/>
            <person name="Grigoriev I.V."/>
            <person name="Hainaut M."/>
            <person name="Henrissat B."/>
            <person name="Roux C."/>
            <person name="Martin F."/>
            <person name="Corradi N."/>
        </authorList>
    </citation>
    <scope>NUCLEOTIDE SEQUENCE [LARGE SCALE GENOMIC DNA]</scope>
    <source>
        <strain evidence="2 3">DAOM 197198</strain>
    </source>
</reference>
<dbReference type="EMBL" id="AUPC02000097">
    <property type="protein sequence ID" value="POG72285.1"/>
    <property type="molecule type" value="Genomic_DNA"/>
</dbReference>
<feature type="region of interest" description="Disordered" evidence="1">
    <location>
        <begin position="233"/>
        <end position="255"/>
    </location>
</feature>
<proteinExistence type="predicted"/>
<sequence length="529" mass="62260">MARRKMVRIVININMSMYVYVCLAIRVSRNSNSSRSRDSQRSQSQDSLRSQRSQSQDSLRSQRSQSQNSRRSHTRDSRRSRTRDSRHSHTRDSRHSRTRDSRRSHTRDSRRSHTRDSRRSHTQDSRRSHTQDSRRSHTQDSRRSHTRDSRQYRSRSRGQSQRRNSQRYRSRSRSQYYRSHSSSPSIRGRPLTRGNLGQQEQQPQQPGIQEFLNALSQQLQSTFPTFPTLLSNIQSSGIPNRSSEDVSSPVLKRRRNRKLSPMSNSFRKTLHDEVVQIYNSLNTNLHFDLSKTFGSQKKTLNKRLLPAIKSAMNPSLKAYDTEIMKVIKQLHKSRREIWRLRQEDGRIEKHNRKQHIASRRDQKLGRRRKGLLHMVSTKDKLLTDCHPSGDISWSEFIRDCETAINTPELHSDECSSNDEDIAQEERDHRLRPENILSTNSVIKIYNKEWRSTRIKEILYRADEIGIGTGTGLTRVRHRSDAYIDNKSKPNDKMPRWWISSAWVPSSESDDDDDDVNNDIINDDEHNRDD</sequence>